<organism evidence="1 2">
    <name type="scientific">Ichthyobacterium seriolicida</name>
    <dbReference type="NCBI Taxonomy" id="242600"/>
    <lineage>
        <taxon>Bacteria</taxon>
        <taxon>Pseudomonadati</taxon>
        <taxon>Bacteroidota</taxon>
        <taxon>Flavobacteriia</taxon>
        <taxon>Flavobacteriales</taxon>
        <taxon>Ichthyobacteriaceae</taxon>
        <taxon>Ichthyobacterium</taxon>
    </lineage>
</organism>
<dbReference type="KEGG" id="ise:JBKA6_1080"/>
<sequence>MENDSLSFKLVDCKGNNGKPIPTTYSRAYNLNDIKIDRNGTITWNSPNTIGTFNIAVEITEYRKSNTGKWTAIGKIIRDMQIDILDCKNTPPTIEVEEKYCVEAGKTLSFDVTANDIDNDEVSLKALGRPFFLVPEANFDPKKGSVPITSTFTWNTDCSLIQKNEYKVFFKADDFPQEEDRKGTSFQKAVTIQVIAPKPKGLTVSIKDEKFHLTWNKYELCSKSEKNDLKGYKIYRKKHNANNSKQECLQGVTDSNFELIADLDGRDNNNYTDTNKGLPFDRGAKYCYVVTAIFKDQAESYPSDGMCGELDITVPIITEASVSFTSMNVQTTGSINVKWLRPQDLKGTLATTSLTYNLMYAENLNNEDKFTQITNISNTDSELSFSHTGVNTFEKNHRYRVDMSSGNSSIASTPFLRLRHGDKKVKIYIDQNVPWHTDSIQIYRAKNKDFVQSNDSDFIKVGSSKTLDFIDTGLTNGKEECYKVKVFGKYSSSKITQKIINFSQIACIVPNENEIKCTPTINLNSNYCSDGLYRISWDNPKGNCANYIAKYEIHHSKKIDGHYSKLLDIENANTTEYIITDDKYTIGHFKIRYVDDVGNKSAFSNVVSLYACSEFILPNIFTPNGDGVNDIYRIIPPSNLKKLSIVIYSRWGKEVFQTNNPNINWDGVNQNTGKKCSDGVYFYACDVEVIIDGNVKEKNYSGNIHLYRSVENMENYGH</sequence>
<gene>
    <name evidence="1" type="ORF">JBKA6_1080</name>
</gene>
<protein>
    <submittedName>
        <fullName evidence="1">Uncharacterized protein</fullName>
    </submittedName>
</protein>
<dbReference type="Pfam" id="PF13585">
    <property type="entry name" value="CHU_C"/>
    <property type="match status" value="1"/>
</dbReference>
<dbReference type="Gene3D" id="2.60.40.10">
    <property type="entry name" value="Immunoglobulins"/>
    <property type="match status" value="2"/>
</dbReference>
<dbReference type="AlphaFoldDB" id="A0A1J1E2B1"/>
<keyword evidence="2" id="KW-1185">Reference proteome</keyword>
<reference evidence="1 2" key="1">
    <citation type="submission" date="2014-03" db="EMBL/GenBank/DDBJ databases">
        <title>complete genome sequence of Flavobacteriaceae bacterium JBKA-6.</title>
        <authorList>
            <person name="Takano T."/>
            <person name="Nakamura Y."/>
            <person name="Takuma S."/>
            <person name="Yasuike M."/>
            <person name="Matsuyama T."/>
            <person name="Sakai T."/>
            <person name="Fujiwara A."/>
            <person name="Kimoto K."/>
            <person name="Fukuda Y."/>
            <person name="Kondo H."/>
            <person name="Hirono I."/>
            <person name="Nakayasu C."/>
        </authorList>
    </citation>
    <scope>NUCLEOTIDE SEQUENCE [LARGE SCALE GENOMIC DNA]</scope>
    <source>
        <strain evidence="1 2">JBKA-6</strain>
    </source>
</reference>
<dbReference type="NCBIfam" id="TIGR04131">
    <property type="entry name" value="Bac_Flav_CTERM"/>
    <property type="match status" value="1"/>
</dbReference>
<proteinExistence type="predicted"/>
<name>A0A1J1E2B1_9FLAO</name>
<evidence type="ECO:0000313" key="2">
    <source>
        <dbReference type="Proteomes" id="UP000243197"/>
    </source>
</evidence>
<dbReference type="InterPro" id="IPR026341">
    <property type="entry name" value="T9SS_type_B"/>
</dbReference>
<dbReference type="Proteomes" id="UP000243197">
    <property type="component" value="Chromosome"/>
</dbReference>
<evidence type="ECO:0000313" key="1">
    <source>
        <dbReference type="EMBL" id="BAV95093.1"/>
    </source>
</evidence>
<dbReference type="InterPro" id="IPR013783">
    <property type="entry name" value="Ig-like_fold"/>
</dbReference>
<dbReference type="EMBL" id="AP014564">
    <property type="protein sequence ID" value="BAV95093.1"/>
    <property type="molecule type" value="Genomic_DNA"/>
</dbReference>
<accession>A0A1J1E2B1</accession>